<accession>A0A8T2V2U4</accession>
<reference evidence="2" key="1">
    <citation type="submission" date="2021-08" db="EMBL/GenBank/DDBJ databases">
        <title>WGS assembly of Ceratopteris richardii.</title>
        <authorList>
            <person name="Marchant D.B."/>
            <person name="Chen G."/>
            <person name="Jenkins J."/>
            <person name="Shu S."/>
            <person name="Leebens-Mack J."/>
            <person name="Grimwood J."/>
            <person name="Schmutz J."/>
            <person name="Soltis P."/>
            <person name="Soltis D."/>
            <person name="Chen Z.-H."/>
        </authorList>
    </citation>
    <scope>NUCLEOTIDE SEQUENCE</scope>
    <source>
        <strain evidence="2">Whitten #5841</strain>
        <tissue evidence="2">Leaf</tissue>
    </source>
</reference>
<dbReference type="AlphaFoldDB" id="A0A8T2V2U4"/>
<dbReference type="SUPFAM" id="SSF117281">
    <property type="entry name" value="Kelch motif"/>
    <property type="match status" value="1"/>
</dbReference>
<dbReference type="InterPro" id="IPR015915">
    <property type="entry name" value="Kelch-typ_b-propeller"/>
</dbReference>
<dbReference type="OMA" id="WHELPRL"/>
<gene>
    <name evidence="2" type="ORF">KP509_04G092300</name>
</gene>
<comment type="caution">
    <text evidence="2">The sequence shown here is derived from an EMBL/GenBank/DDBJ whole genome shotgun (WGS) entry which is preliminary data.</text>
</comment>
<dbReference type="InterPro" id="IPR001810">
    <property type="entry name" value="F-box_dom"/>
</dbReference>
<feature type="domain" description="F-box" evidence="1">
    <location>
        <begin position="13"/>
        <end position="53"/>
    </location>
</feature>
<dbReference type="Pfam" id="PF00646">
    <property type="entry name" value="F-box"/>
    <property type="match status" value="1"/>
</dbReference>
<dbReference type="PANTHER" id="PTHR47712:SF3">
    <property type="entry name" value="F-BOX DOMAIN-CONTAINING PROTEIN"/>
    <property type="match status" value="1"/>
</dbReference>
<dbReference type="InterPro" id="IPR036047">
    <property type="entry name" value="F-box-like_dom_sf"/>
</dbReference>
<dbReference type="OrthoDB" id="1882349at2759"/>
<dbReference type="Gene3D" id="2.120.10.80">
    <property type="entry name" value="Kelch-type beta propeller"/>
    <property type="match status" value="1"/>
</dbReference>
<evidence type="ECO:0000313" key="2">
    <source>
        <dbReference type="EMBL" id="KAH7440114.1"/>
    </source>
</evidence>
<dbReference type="Gene3D" id="1.20.1280.50">
    <property type="match status" value="1"/>
</dbReference>
<dbReference type="SUPFAM" id="SSF81383">
    <property type="entry name" value="F-box domain"/>
    <property type="match status" value="1"/>
</dbReference>
<dbReference type="SMART" id="SM00256">
    <property type="entry name" value="FBOX"/>
    <property type="match status" value="1"/>
</dbReference>
<organism evidence="2 3">
    <name type="scientific">Ceratopteris richardii</name>
    <name type="common">Triangle waterfern</name>
    <dbReference type="NCBI Taxonomy" id="49495"/>
    <lineage>
        <taxon>Eukaryota</taxon>
        <taxon>Viridiplantae</taxon>
        <taxon>Streptophyta</taxon>
        <taxon>Embryophyta</taxon>
        <taxon>Tracheophyta</taxon>
        <taxon>Polypodiopsida</taxon>
        <taxon>Polypodiidae</taxon>
        <taxon>Polypodiales</taxon>
        <taxon>Pteridineae</taxon>
        <taxon>Pteridaceae</taxon>
        <taxon>Parkerioideae</taxon>
        <taxon>Ceratopteris</taxon>
    </lineage>
</organism>
<evidence type="ECO:0000259" key="1">
    <source>
        <dbReference type="SMART" id="SM00256"/>
    </source>
</evidence>
<evidence type="ECO:0000313" key="3">
    <source>
        <dbReference type="Proteomes" id="UP000825935"/>
    </source>
</evidence>
<dbReference type="Proteomes" id="UP000825935">
    <property type="component" value="Chromosome 4"/>
</dbReference>
<sequence length="374" mass="41642">MSDRSTLTDWHALSPDLQERILLLLPVSAAVKVAAVCKSWRAIIGSPSFSLRMSNMPSGKTPWLLFWGINELIHTRSAAFAYDPLAGRWFQLAMVRPPIFNRASLGGANGAFFAFSGSKVCFTQVPTKLRWKETPPAMYSRCFSLLNIIGSPNSHSFKFVVFGGIIDEGQRFLEIYDSSSDTWECHDDSLPEDLFLDGISSHCMSSAILGHNFYVANYDGSIAVFSLSTKLWSRLQRLQITGLVNLSIVAGDSELFALCICRGKKGECLRLYEVNDISMDCTFVNEMPREFFSLFQDTDDQKEASLRCLGAGGIVYVYSEQYYKGYPVCACDLRGGKYVWRQLPPLPSPPRFDRVVCCSTAIVPGDCFEISCSG</sequence>
<dbReference type="PANTHER" id="PTHR47712">
    <property type="entry name" value="OS09G0555300 PROTEIN"/>
    <property type="match status" value="1"/>
</dbReference>
<keyword evidence="3" id="KW-1185">Reference proteome</keyword>
<dbReference type="EMBL" id="CM035409">
    <property type="protein sequence ID" value="KAH7440114.1"/>
    <property type="molecule type" value="Genomic_DNA"/>
</dbReference>
<protein>
    <recommendedName>
        <fullName evidence="1">F-box domain-containing protein</fullName>
    </recommendedName>
</protein>
<name>A0A8T2V2U4_CERRI</name>
<proteinExistence type="predicted"/>